<dbReference type="OrthoDB" id="8476759at2"/>
<dbReference type="InterPro" id="IPR022742">
    <property type="entry name" value="Hydrolase_4"/>
</dbReference>
<accession>A0A1H2UL65</accession>
<evidence type="ECO:0000313" key="5">
    <source>
        <dbReference type="Proteomes" id="UP000198816"/>
    </source>
</evidence>
<keyword evidence="4" id="KW-0031">Aminopeptidase</keyword>
<keyword evidence="5" id="KW-1185">Reference proteome</keyword>
<dbReference type="EMBL" id="FNNZ01000005">
    <property type="protein sequence ID" value="SDW56865.1"/>
    <property type="molecule type" value="Genomic_DNA"/>
</dbReference>
<dbReference type="STRING" id="1058.SAMN05421783_105164"/>
<dbReference type="AlphaFoldDB" id="A0A1H2UL65"/>
<dbReference type="InterPro" id="IPR051044">
    <property type="entry name" value="MAG_DAG_Lipase"/>
</dbReference>
<dbReference type="RefSeq" id="WP_093029791.1">
    <property type="nucleotide sequence ID" value="NZ_FNNZ01000005.1"/>
</dbReference>
<dbReference type="SUPFAM" id="SSF53474">
    <property type="entry name" value="alpha/beta-Hydrolases"/>
    <property type="match status" value="1"/>
</dbReference>
<protein>
    <submittedName>
        <fullName evidence="4">Serine aminopeptidase, S33</fullName>
    </submittedName>
</protein>
<proteinExistence type="predicted"/>
<evidence type="ECO:0000256" key="1">
    <source>
        <dbReference type="SAM" id="MobiDB-lite"/>
    </source>
</evidence>
<dbReference type="Pfam" id="PF12146">
    <property type="entry name" value="Hydrolase_4"/>
    <property type="match status" value="1"/>
</dbReference>
<evidence type="ECO:0000256" key="2">
    <source>
        <dbReference type="SAM" id="SignalP"/>
    </source>
</evidence>
<keyword evidence="4" id="KW-0645">Protease</keyword>
<dbReference type="InterPro" id="IPR029058">
    <property type="entry name" value="AB_hydrolase_fold"/>
</dbReference>
<evidence type="ECO:0000313" key="4">
    <source>
        <dbReference type="EMBL" id="SDW56865.1"/>
    </source>
</evidence>
<keyword evidence="2" id="KW-0732">Signal</keyword>
<feature type="signal peptide" evidence="2">
    <location>
        <begin position="1"/>
        <end position="28"/>
    </location>
</feature>
<feature type="domain" description="Serine aminopeptidase S33" evidence="3">
    <location>
        <begin position="117"/>
        <end position="239"/>
    </location>
</feature>
<feature type="region of interest" description="Disordered" evidence="1">
    <location>
        <begin position="484"/>
        <end position="510"/>
    </location>
</feature>
<feature type="chain" id="PRO_5011507465" evidence="2">
    <location>
        <begin position="29"/>
        <end position="510"/>
    </location>
</feature>
<evidence type="ECO:0000259" key="3">
    <source>
        <dbReference type="Pfam" id="PF12146"/>
    </source>
</evidence>
<organism evidence="4 5">
    <name type="scientific">Thiocapsa roseopersicina</name>
    <dbReference type="NCBI Taxonomy" id="1058"/>
    <lineage>
        <taxon>Bacteria</taxon>
        <taxon>Pseudomonadati</taxon>
        <taxon>Pseudomonadota</taxon>
        <taxon>Gammaproteobacteria</taxon>
        <taxon>Chromatiales</taxon>
        <taxon>Chromatiaceae</taxon>
        <taxon>Thiocapsa</taxon>
    </lineage>
</organism>
<sequence>MLARTARILKLVAQLVAVSALTFLAVRAFDAHQSAPLALWHTFVPSEMVAEELDEADWEAYLVREQTLFDEVRSEVTDKLEPEERILSNRYFEGSPLYPGRFARDWNRSYVLEPDGEPRGAVVLLHGLTDSPYSLRHIGRHYRASGYVVIGIRLPGHGTVPAGLTTVHWEDWSAATRLAVREAVRRVGPSAPLQLVGFSNGGALAMKYVLDAVEDPSMRQADRVILITPMIGITEMARFAGFAGLPAIFPAFASAAWLGVIPEFNPFKYNSFPVNGARQSSLLTRALQPRIARYARHGRLDELPPIITFQSVVDFTVSTRAIVTSLYAQLPDNGSELVLFDINRNTKFGPLMRPGTETALERLLPPTPRTFKTTVITNADPESSEVVERVTEAGETTERVRALGLNYPRDVFSLSHVALPFPIDDSLYGLEPNENEDFGAHLGALAIHGERGLLVMSLDSLVRLSWNPFYSYLLDRIEEGIADAPVGKTGDGATGKADAAQGIDDPESRS</sequence>
<dbReference type="Gene3D" id="3.40.50.1820">
    <property type="entry name" value="alpha/beta hydrolase"/>
    <property type="match status" value="1"/>
</dbReference>
<keyword evidence="4" id="KW-0378">Hydrolase</keyword>
<name>A0A1H2UL65_THIRO</name>
<reference evidence="5" key="1">
    <citation type="submission" date="2016-10" db="EMBL/GenBank/DDBJ databases">
        <authorList>
            <person name="Varghese N."/>
            <person name="Submissions S."/>
        </authorList>
    </citation>
    <scope>NUCLEOTIDE SEQUENCE [LARGE SCALE GENOMIC DNA]</scope>
    <source>
        <strain evidence="5">DSM 217</strain>
    </source>
</reference>
<dbReference type="GO" id="GO:0004177">
    <property type="term" value="F:aminopeptidase activity"/>
    <property type="evidence" value="ECO:0007669"/>
    <property type="project" value="UniProtKB-KW"/>
</dbReference>
<dbReference type="PANTHER" id="PTHR11614">
    <property type="entry name" value="PHOSPHOLIPASE-RELATED"/>
    <property type="match status" value="1"/>
</dbReference>
<gene>
    <name evidence="4" type="ORF">SAMN05421783_105164</name>
</gene>
<dbReference type="Proteomes" id="UP000198816">
    <property type="component" value="Unassembled WGS sequence"/>
</dbReference>